<dbReference type="InterPro" id="IPR040442">
    <property type="entry name" value="Pyrv_kinase-like_dom_sf"/>
</dbReference>
<comment type="subcellular location">
    <subcellularLocation>
        <location evidence="7">Cytoplasm</location>
    </subcellularLocation>
</comment>
<dbReference type="InterPro" id="IPR015813">
    <property type="entry name" value="Pyrv/PenolPyrv_kinase-like_dom"/>
</dbReference>
<dbReference type="EC" id="2.1.2.11" evidence="7"/>
<dbReference type="Proteomes" id="UP000183461">
    <property type="component" value="Unassembled WGS sequence"/>
</dbReference>
<dbReference type="CDD" id="cd06557">
    <property type="entry name" value="KPHMT-like"/>
    <property type="match status" value="1"/>
</dbReference>
<feature type="binding site" evidence="7 10">
    <location>
        <position position="83"/>
    </location>
    <ligand>
        <name>Mg(2+)</name>
        <dbReference type="ChEBI" id="CHEBI:18420"/>
    </ligand>
</feature>
<reference evidence="11 12" key="1">
    <citation type="submission" date="2016-11" db="EMBL/GenBank/DDBJ databases">
        <authorList>
            <person name="Jaros S."/>
            <person name="Januszkiewicz K."/>
            <person name="Wedrychowicz H."/>
        </authorList>
    </citation>
    <scope>NUCLEOTIDE SEQUENCE [LARGE SCALE GENOMIC DNA]</scope>
    <source>
        <strain evidence="11 12">YL228</strain>
    </source>
</reference>
<feature type="binding site" evidence="7 9">
    <location>
        <begin position="44"/>
        <end position="45"/>
    </location>
    <ligand>
        <name>3-methyl-2-oxobutanoate</name>
        <dbReference type="ChEBI" id="CHEBI:11851"/>
    </ligand>
</feature>
<evidence type="ECO:0000256" key="7">
    <source>
        <dbReference type="HAMAP-Rule" id="MF_00156"/>
    </source>
</evidence>
<comment type="subunit">
    <text evidence="3 7">Homodecamer; pentamer of dimers.</text>
</comment>
<dbReference type="RefSeq" id="WP_024859354.1">
    <property type="nucleotide sequence ID" value="NZ_CAMIZA010000029.1"/>
</dbReference>
<evidence type="ECO:0000313" key="11">
    <source>
        <dbReference type="EMBL" id="SFW51781.1"/>
    </source>
</evidence>
<comment type="pathway">
    <text evidence="1 7">Cofactor biosynthesis; (R)-pantothenate biosynthesis; (R)-pantoate from 3-methyl-2-oxobutanoate: step 1/2.</text>
</comment>
<keyword evidence="4 7" id="KW-0566">Pantothenate biosynthesis</keyword>
<feature type="binding site" evidence="7 9">
    <location>
        <position position="83"/>
    </location>
    <ligand>
        <name>3-methyl-2-oxobutanoate</name>
        <dbReference type="ChEBI" id="CHEBI:11851"/>
    </ligand>
</feature>
<dbReference type="GO" id="GO:0008168">
    <property type="term" value="F:methyltransferase activity"/>
    <property type="evidence" value="ECO:0007669"/>
    <property type="project" value="UniProtKB-KW"/>
</dbReference>
<dbReference type="NCBIfam" id="TIGR00222">
    <property type="entry name" value="panB"/>
    <property type="match status" value="1"/>
</dbReference>
<comment type="catalytic activity">
    <reaction evidence="7">
        <text>(6R)-5,10-methylene-5,6,7,8-tetrahydrofolate + 3-methyl-2-oxobutanoate + H2O = 2-dehydropantoate + (6S)-5,6,7,8-tetrahydrofolate</text>
        <dbReference type="Rhea" id="RHEA:11824"/>
        <dbReference type="ChEBI" id="CHEBI:11561"/>
        <dbReference type="ChEBI" id="CHEBI:11851"/>
        <dbReference type="ChEBI" id="CHEBI:15377"/>
        <dbReference type="ChEBI" id="CHEBI:15636"/>
        <dbReference type="ChEBI" id="CHEBI:57453"/>
        <dbReference type="EC" id="2.1.2.11"/>
    </reaction>
</comment>
<feature type="binding site" evidence="7 9">
    <location>
        <position position="113"/>
    </location>
    <ligand>
        <name>3-methyl-2-oxobutanoate</name>
        <dbReference type="ChEBI" id="CHEBI:11851"/>
    </ligand>
</feature>
<sequence length="279" mass="29881">MKNTVSTLLKQKQSGDKITMLTAYDYTTAKIIDECGVNAILIGDSLGMVMLGYENTLPVTMEDMIHHTAAVSRGAENAFIVADMPFMSYQVSVQEAVINAGRLIKEGGANAVKLEGGAEVCEQIRAIVNASIPVVAHLGLTPQSVNAFGGFKVQGKSLDKARKLIDDALKIQEAGACAVVLEGIPAKLADIITRKLFIPTIGIGAGKGCDGQVLVYQDMLGLTTGHTAKFVKRFADVGSVMRQGIADYISETKEGAFPAEEHTYAIEDDVIEQLMREEK</sequence>
<dbReference type="UniPathway" id="UPA00028">
    <property type="reaction ID" value="UER00003"/>
</dbReference>
<dbReference type="PIRSF" id="PIRSF000388">
    <property type="entry name" value="Pantoate_hydroxy_MeTrfase"/>
    <property type="match status" value="1"/>
</dbReference>
<dbReference type="GO" id="GO:0000287">
    <property type="term" value="F:magnesium ion binding"/>
    <property type="evidence" value="ECO:0007669"/>
    <property type="project" value="TreeGrafter"/>
</dbReference>
<dbReference type="GO" id="GO:0005737">
    <property type="term" value="C:cytoplasm"/>
    <property type="evidence" value="ECO:0007669"/>
    <property type="project" value="UniProtKB-SubCell"/>
</dbReference>
<comment type="function">
    <text evidence="6 7">Catalyzes the reversible reaction in which hydroxymethyl group from 5,10-methylenetetrahydrofolate is transferred onto alpha-ketoisovalerate to form ketopantoate.</text>
</comment>
<dbReference type="SUPFAM" id="SSF51621">
    <property type="entry name" value="Phosphoenolpyruvate/pyruvate domain"/>
    <property type="match status" value="1"/>
</dbReference>
<accession>A0A1K1PW83</accession>
<feature type="binding site" evidence="7 10">
    <location>
        <position position="115"/>
    </location>
    <ligand>
        <name>Mg(2+)</name>
        <dbReference type="ChEBI" id="CHEBI:18420"/>
    </ligand>
</feature>
<feature type="active site" description="Proton acceptor" evidence="7 8">
    <location>
        <position position="182"/>
    </location>
</feature>
<comment type="cofactor">
    <cofactor evidence="7 10">
        <name>Mg(2+)</name>
        <dbReference type="ChEBI" id="CHEBI:18420"/>
    </cofactor>
    <text evidence="7 10">Binds 1 Mg(2+) ion per subunit.</text>
</comment>
<dbReference type="GO" id="GO:0003864">
    <property type="term" value="F:3-methyl-2-oxobutanoate hydroxymethyltransferase activity"/>
    <property type="evidence" value="ECO:0007669"/>
    <property type="project" value="UniProtKB-UniRule"/>
</dbReference>
<keyword evidence="7" id="KW-0963">Cytoplasm</keyword>
<evidence type="ECO:0000256" key="9">
    <source>
        <dbReference type="PIRSR" id="PIRSR000388-2"/>
    </source>
</evidence>
<dbReference type="InterPro" id="IPR003700">
    <property type="entry name" value="Pantoate_hydroxy_MeTrfase"/>
</dbReference>
<evidence type="ECO:0000256" key="8">
    <source>
        <dbReference type="PIRSR" id="PIRSR000388-1"/>
    </source>
</evidence>
<evidence type="ECO:0000256" key="5">
    <source>
        <dbReference type="ARBA" id="ARBA00022679"/>
    </source>
</evidence>
<evidence type="ECO:0000256" key="3">
    <source>
        <dbReference type="ARBA" id="ARBA00011424"/>
    </source>
</evidence>
<evidence type="ECO:0000313" key="12">
    <source>
        <dbReference type="Proteomes" id="UP000183461"/>
    </source>
</evidence>
<protein>
    <recommendedName>
        <fullName evidence="7">3-methyl-2-oxobutanoate hydroxymethyltransferase</fullName>
        <ecNumber evidence="7">2.1.2.11</ecNumber>
    </recommendedName>
    <alternativeName>
        <fullName evidence="7">Ketopantoate hydroxymethyltransferase</fullName>
        <shortName evidence="7">KPHMT</shortName>
    </alternativeName>
</protein>
<dbReference type="Pfam" id="PF02548">
    <property type="entry name" value="Pantoate_transf"/>
    <property type="match status" value="1"/>
</dbReference>
<comment type="similarity">
    <text evidence="2 7">Belongs to the PanB family.</text>
</comment>
<dbReference type="GO" id="GO:0015940">
    <property type="term" value="P:pantothenate biosynthetic process"/>
    <property type="evidence" value="ECO:0007669"/>
    <property type="project" value="UniProtKB-UniRule"/>
</dbReference>
<evidence type="ECO:0000256" key="1">
    <source>
        <dbReference type="ARBA" id="ARBA00005033"/>
    </source>
</evidence>
<dbReference type="PANTHER" id="PTHR20881">
    <property type="entry name" value="3-METHYL-2-OXOBUTANOATE HYDROXYMETHYLTRANSFERASE"/>
    <property type="match status" value="1"/>
</dbReference>
<dbReference type="GO" id="GO:0032259">
    <property type="term" value="P:methylation"/>
    <property type="evidence" value="ECO:0007669"/>
    <property type="project" value="UniProtKB-KW"/>
</dbReference>
<organism evidence="11 12">
    <name type="scientific">Ruminococcus flavefaciens</name>
    <dbReference type="NCBI Taxonomy" id="1265"/>
    <lineage>
        <taxon>Bacteria</taxon>
        <taxon>Bacillati</taxon>
        <taxon>Bacillota</taxon>
        <taxon>Clostridia</taxon>
        <taxon>Eubacteriales</taxon>
        <taxon>Oscillospiraceae</taxon>
        <taxon>Ruminococcus</taxon>
    </lineage>
</organism>
<dbReference type="AlphaFoldDB" id="A0A1K1PW83"/>
<evidence type="ECO:0000256" key="6">
    <source>
        <dbReference type="ARBA" id="ARBA00056497"/>
    </source>
</evidence>
<evidence type="ECO:0000256" key="10">
    <source>
        <dbReference type="PIRSR" id="PIRSR000388-3"/>
    </source>
</evidence>
<proteinExistence type="inferred from homology"/>
<keyword evidence="7 10" id="KW-0460">Magnesium</keyword>
<name>A0A1K1PW83_RUMFL</name>
<keyword evidence="11" id="KW-0489">Methyltransferase</keyword>
<gene>
    <name evidence="7" type="primary">panB</name>
    <name evidence="11" type="ORF">SAMN02910280_0191</name>
</gene>
<evidence type="ECO:0000256" key="2">
    <source>
        <dbReference type="ARBA" id="ARBA00008676"/>
    </source>
</evidence>
<dbReference type="PANTHER" id="PTHR20881:SF0">
    <property type="entry name" value="3-METHYL-2-OXOBUTANOATE HYDROXYMETHYLTRANSFERASE"/>
    <property type="match status" value="1"/>
</dbReference>
<keyword evidence="7 10" id="KW-0479">Metal-binding</keyword>
<dbReference type="Gene3D" id="3.20.20.60">
    <property type="entry name" value="Phosphoenolpyruvate-binding domains"/>
    <property type="match status" value="1"/>
</dbReference>
<dbReference type="EMBL" id="FPIP01000011">
    <property type="protein sequence ID" value="SFW51781.1"/>
    <property type="molecule type" value="Genomic_DNA"/>
</dbReference>
<feature type="binding site" evidence="7 10">
    <location>
        <position position="44"/>
    </location>
    <ligand>
        <name>Mg(2+)</name>
        <dbReference type="ChEBI" id="CHEBI:18420"/>
    </ligand>
</feature>
<dbReference type="HAMAP" id="MF_00156">
    <property type="entry name" value="PanB"/>
    <property type="match status" value="1"/>
</dbReference>
<keyword evidence="5 7" id="KW-0808">Transferase</keyword>
<evidence type="ECO:0000256" key="4">
    <source>
        <dbReference type="ARBA" id="ARBA00022655"/>
    </source>
</evidence>
<dbReference type="NCBIfam" id="NF001452">
    <property type="entry name" value="PRK00311.1"/>
    <property type="match status" value="1"/>
</dbReference>
<dbReference type="FunFam" id="3.20.20.60:FF:000003">
    <property type="entry name" value="3-methyl-2-oxobutanoate hydroxymethyltransferase"/>
    <property type="match status" value="1"/>
</dbReference>